<dbReference type="GO" id="GO:0000932">
    <property type="term" value="C:P-body"/>
    <property type="evidence" value="ECO:0007669"/>
    <property type="project" value="TreeGrafter"/>
</dbReference>
<dbReference type="Gene3D" id="3.90.79.10">
    <property type="entry name" value="Nucleoside Triphosphate Pyrophosphohydrolase"/>
    <property type="match status" value="1"/>
</dbReference>
<keyword evidence="4" id="KW-0963">Cytoplasm</keyword>
<evidence type="ECO:0000256" key="9">
    <source>
        <dbReference type="ARBA" id="ARBA00047661"/>
    </source>
</evidence>
<accession>A0A5K3EMY5</accession>
<dbReference type="InterPro" id="IPR020084">
    <property type="entry name" value="NUDIX_hydrolase_CS"/>
</dbReference>
<dbReference type="PANTHER" id="PTHR23114">
    <property type="entry name" value="M7GPPPN-MRNA HYDROLASE"/>
    <property type="match status" value="1"/>
</dbReference>
<feature type="region of interest" description="Disordered" evidence="11">
    <location>
        <begin position="320"/>
        <end position="377"/>
    </location>
</feature>
<evidence type="ECO:0000313" key="13">
    <source>
        <dbReference type="WBParaSite" id="MCU_001710-RA"/>
    </source>
</evidence>
<protein>
    <recommendedName>
        <fullName evidence="10">mRNA-decapping enzyme 2</fullName>
    </recommendedName>
</protein>
<reference evidence="13" key="1">
    <citation type="submission" date="2019-11" db="UniProtKB">
        <authorList>
            <consortium name="WormBaseParasite"/>
        </authorList>
    </citation>
    <scope>IDENTIFICATION</scope>
</reference>
<dbReference type="GO" id="GO:0140933">
    <property type="term" value="F:5'-(N(7)-methylguanosine 5'-triphospho)-[mRNA] hydrolase activity"/>
    <property type="evidence" value="ECO:0007669"/>
    <property type="project" value="UniProtKB-EC"/>
</dbReference>
<dbReference type="SUPFAM" id="SSF140586">
    <property type="entry name" value="Dcp2 domain-like"/>
    <property type="match status" value="1"/>
</dbReference>
<keyword evidence="6" id="KW-0378">Hydrolase</keyword>
<dbReference type="InterPro" id="IPR044099">
    <property type="entry name" value="Dcp2_NUDIX"/>
</dbReference>
<dbReference type="SUPFAM" id="SSF55811">
    <property type="entry name" value="Nudix"/>
    <property type="match status" value="1"/>
</dbReference>
<evidence type="ECO:0000256" key="11">
    <source>
        <dbReference type="SAM" id="MobiDB-lite"/>
    </source>
</evidence>
<dbReference type="GO" id="GO:0003723">
    <property type="term" value="F:RNA binding"/>
    <property type="evidence" value="ECO:0007669"/>
    <property type="project" value="UniProtKB-KW"/>
</dbReference>
<dbReference type="AlphaFoldDB" id="A0A5K3EMY5"/>
<keyword evidence="5" id="KW-0479">Metal-binding</keyword>
<sequence>MIIVCKAGHLDSFSSPSFPHLGIMTNIPLKIPEETLKLLYSLFISNVPQSMKDEWKVNFVRIFAELEWAHWFYLDNCLKDTQEAGVDFFGFCQQMFERFTHLIPKKTQWKEKFFEWKHYRGTTCTGSAVILDEYLSMVLLVQGFNNDRWTFPGGKVNQGETLQECAIREVMEETGLNIEHRIDENLFLETIVGETKRRAYIVEGFPRTTRLQPSTQNEIEAITWFSLANLPCNMQDDTPMTTMKLKPNIFYCIIPFVRQLREYVKLRQQDVPPAAALLRSASLTEHHVTATRLHQSASFPTASEALRDFQVGTLLPPSAFSVSRTQSKDRQHPSLPKKEKKKRARSTMSNVVTSPNALQPPNAFRTAKTPLPCAPPAQSALHLSVSNQLLNQPSPFGPFPQPKSQKSFLQVDPTLESDSIWGGKVTLDIEALINALAPPPLLTLSTPH</sequence>
<proteinExistence type="inferred from homology"/>
<evidence type="ECO:0000256" key="5">
    <source>
        <dbReference type="ARBA" id="ARBA00022723"/>
    </source>
</evidence>
<dbReference type="PANTHER" id="PTHR23114:SF17">
    <property type="entry name" value="M7GPPPN-MRNA HYDROLASE"/>
    <property type="match status" value="1"/>
</dbReference>
<evidence type="ECO:0000256" key="6">
    <source>
        <dbReference type="ARBA" id="ARBA00022801"/>
    </source>
</evidence>
<dbReference type="GO" id="GO:0030145">
    <property type="term" value="F:manganese ion binding"/>
    <property type="evidence" value="ECO:0007669"/>
    <property type="project" value="InterPro"/>
</dbReference>
<dbReference type="GO" id="GO:0000184">
    <property type="term" value="P:nuclear-transcribed mRNA catabolic process, nonsense-mediated decay"/>
    <property type="evidence" value="ECO:0007669"/>
    <property type="project" value="InterPro"/>
</dbReference>
<dbReference type="Pfam" id="PF05026">
    <property type="entry name" value="DCP2"/>
    <property type="match status" value="1"/>
</dbReference>
<comment type="similarity">
    <text evidence="3">Belongs to the Nudix hydrolase family. DCP2 subfamily.</text>
</comment>
<dbReference type="InterPro" id="IPR000086">
    <property type="entry name" value="NUDIX_hydrolase_dom"/>
</dbReference>
<dbReference type="Gene3D" id="1.10.10.1050">
    <property type="entry name" value="Dcp2, box A domain"/>
    <property type="match status" value="1"/>
</dbReference>
<comment type="catalytic activity">
    <reaction evidence="9">
        <text>a 5'-end (N(7)-methyl 5'-triphosphoguanosine)-ribonucleoside in mRNA + H2O = N(7)-methyl-GDP + a 5'-end phospho-ribonucleoside in mRNA + 2 H(+)</text>
        <dbReference type="Rhea" id="RHEA:67484"/>
        <dbReference type="Rhea" id="RHEA-COMP:15692"/>
        <dbReference type="Rhea" id="RHEA-COMP:17167"/>
        <dbReference type="ChEBI" id="CHEBI:15377"/>
        <dbReference type="ChEBI" id="CHEBI:15378"/>
        <dbReference type="ChEBI" id="CHEBI:63714"/>
        <dbReference type="ChEBI" id="CHEBI:138282"/>
        <dbReference type="ChEBI" id="CHEBI:156461"/>
        <dbReference type="EC" id="3.6.1.62"/>
    </reaction>
    <physiologicalReaction direction="left-to-right" evidence="9">
        <dbReference type="Rhea" id="RHEA:67485"/>
    </physiologicalReaction>
</comment>
<comment type="subcellular location">
    <subcellularLocation>
        <location evidence="2">Cytoplasm</location>
    </subcellularLocation>
</comment>
<dbReference type="PROSITE" id="PS51462">
    <property type="entry name" value="NUDIX"/>
    <property type="match status" value="1"/>
</dbReference>
<evidence type="ECO:0000256" key="2">
    <source>
        <dbReference type="ARBA" id="ARBA00004496"/>
    </source>
</evidence>
<keyword evidence="7" id="KW-0694">RNA-binding</keyword>
<dbReference type="InterPro" id="IPR036189">
    <property type="entry name" value="DCP2_BoxA_sf"/>
</dbReference>
<name>A0A5K3EMY5_MESCO</name>
<evidence type="ECO:0000256" key="4">
    <source>
        <dbReference type="ARBA" id="ARBA00022490"/>
    </source>
</evidence>
<dbReference type="FunFam" id="3.90.79.10:FF:000003">
    <property type="entry name" value="M7GpppN-mRNA hydrolase isoform 2"/>
    <property type="match status" value="1"/>
</dbReference>
<dbReference type="InterPro" id="IPR015797">
    <property type="entry name" value="NUDIX_hydrolase-like_dom_sf"/>
</dbReference>
<dbReference type="InterPro" id="IPR007722">
    <property type="entry name" value="DCP2_BoxA"/>
</dbReference>
<feature type="compositionally biased region" description="Polar residues" evidence="11">
    <location>
        <begin position="346"/>
        <end position="359"/>
    </location>
</feature>
<dbReference type="CDD" id="cd03672">
    <property type="entry name" value="NUDIX_Dcp2p_Nudt20"/>
    <property type="match status" value="1"/>
</dbReference>
<evidence type="ECO:0000256" key="8">
    <source>
        <dbReference type="ARBA" id="ARBA00023211"/>
    </source>
</evidence>
<organism evidence="13">
    <name type="scientific">Mesocestoides corti</name>
    <name type="common">Flatworm</name>
    <dbReference type="NCBI Taxonomy" id="53468"/>
    <lineage>
        <taxon>Eukaryota</taxon>
        <taxon>Metazoa</taxon>
        <taxon>Spiralia</taxon>
        <taxon>Lophotrochozoa</taxon>
        <taxon>Platyhelminthes</taxon>
        <taxon>Cestoda</taxon>
        <taxon>Eucestoda</taxon>
        <taxon>Cyclophyllidea</taxon>
        <taxon>Mesocestoididae</taxon>
        <taxon>Mesocestoides</taxon>
    </lineage>
</organism>
<dbReference type="PRINTS" id="PR00502">
    <property type="entry name" value="NUDIXFAMILY"/>
</dbReference>
<evidence type="ECO:0000256" key="7">
    <source>
        <dbReference type="ARBA" id="ARBA00022884"/>
    </source>
</evidence>
<dbReference type="SMART" id="SM01125">
    <property type="entry name" value="DCP2"/>
    <property type="match status" value="1"/>
</dbReference>
<keyword evidence="8" id="KW-0464">Manganese</keyword>
<dbReference type="GO" id="GO:0000290">
    <property type="term" value="P:deadenylation-dependent decapping of nuclear-transcribed mRNA"/>
    <property type="evidence" value="ECO:0007669"/>
    <property type="project" value="InterPro"/>
</dbReference>
<evidence type="ECO:0000256" key="10">
    <source>
        <dbReference type="ARBA" id="ARBA00078183"/>
    </source>
</evidence>
<comment type="cofactor">
    <cofactor evidence="1">
        <name>Mn(2+)</name>
        <dbReference type="ChEBI" id="CHEBI:29035"/>
    </cofactor>
</comment>
<feature type="domain" description="Nudix hydrolase" evidence="12">
    <location>
        <begin position="121"/>
        <end position="251"/>
    </location>
</feature>
<evidence type="ECO:0000256" key="3">
    <source>
        <dbReference type="ARBA" id="ARBA00005279"/>
    </source>
</evidence>
<evidence type="ECO:0000256" key="1">
    <source>
        <dbReference type="ARBA" id="ARBA00001936"/>
    </source>
</evidence>
<dbReference type="WBParaSite" id="MCU_001710-RA">
    <property type="protein sequence ID" value="MCU_001710-RA"/>
    <property type="gene ID" value="MCU_001710"/>
</dbReference>
<dbReference type="Pfam" id="PF00293">
    <property type="entry name" value="NUDIX"/>
    <property type="match status" value="1"/>
</dbReference>
<evidence type="ECO:0000259" key="12">
    <source>
        <dbReference type="PROSITE" id="PS51462"/>
    </source>
</evidence>
<dbReference type="InterPro" id="IPR020476">
    <property type="entry name" value="Nudix_hydrolase"/>
</dbReference>
<dbReference type="PROSITE" id="PS00893">
    <property type="entry name" value="NUDIX_BOX"/>
    <property type="match status" value="1"/>
</dbReference>